<feature type="domain" description="ACT" evidence="1">
    <location>
        <begin position="4"/>
        <end position="77"/>
    </location>
</feature>
<protein>
    <submittedName>
        <fullName evidence="2">ACT domain-containing protein</fullName>
    </submittedName>
</protein>
<evidence type="ECO:0000259" key="1">
    <source>
        <dbReference type="PROSITE" id="PS51671"/>
    </source>
</evidence>
<sequence>MSYLIRVVLPDRPGALGAVATALGHAGADILSVDIVERTPGHATDDLVVELPVDKLADSLVTAASSVPGVRVESIRPYAGTIDPFRELELLEKLAVNRDDAATILADGVCRLFRSGWALILQAPETDGQPATVLARSTAAPEIESLPTPWWPASPPRPLDAEASWAPGDWANLGTELAVVPLGSDAILVGRPALRWLASEIIRMSHLASIAATVLNP</sequence>
<dbReference type="EMBL" id="CP097332">
    <property type="protein sequence ID" value="UQX89932.1"/>
    <property type="molecule type" value="Genomic_DNA"/>
</dbReference>
<gene>
    <name evidence="2" type="ORF">M6D93_07975</name>
</gene>
<evidence type="ECO:0000313" key="3">
    <source>
        <dbReference type="Proteomes" id="UP001056336"/>
    </source>
</evidence>
<dbReference type="SUPFAM" id="SSF55021">
    <property type="entry name" value="ACT-like"/>
    <property type="match status" value="1"/>
</dbReference>
<dbReference type="PROSITE" id="PS51671">
    <property type="entry name" value="ACT"/>
    <property type="match status" value="1"/>
</dbReference>
<evidence type="ECO:0000313" key="2">
    <source>
        <dbReference type="EMBL" id="UQX89932.1"/>
    </source>
</evidence>
<dbReference type="Pfam" id="PF01842">
    <property type="entry name" value="ACT"/>
    <property type="match status" value="1"/>
</dbReference>
<dbReference type="Proteomes" id="UP001056336">
    <property type="component" value="Chromosome"/>
</dbReference>
<dbReference type="Gene3D" id="3.30.70.260">
    <property type="match status" value="1"/>
</dbReference>
<dbReference type="InterPro" id="IPR002912">
    <property type="entry name" value="ACT_dom"/>
</dbReference>
<dbReference type="RefSeq" id="WP_249773827.1">
    <property type="nucleotide sequence ID" value="NZ_CP097332.1"/>
</dbReference>
<proteinExistence type="predicted"/>
<reference evidence="2" key="2">
    <citation type="submission" date="2022-05" db="EMBL/GenBank/DDBJ databases">
        <authorList>
            <person name="Kim J.-S."/>
            <person name="Lee K."/>
            <person name="Suh M."/>
            <person name="Eom M."/>
            <person name="Kim J.-S."/>
            <person name="Kim D.-S."/>
            <person name="Ko S.-H."/>
            <person name="Shin Y."/>
            <person name="Lee J.-S."/>
        </authorList>
    </citation>
    <scope>NUCLEOTIDE SEQUENCE</scope>
    <source>
        <strain evidence="2">N237</strain>
    </source>
</reference>
<keyword evidence="3" id="KW-1185">Reference proteome</keyword>
<dbReference type="InterPro" id="IPR045865">
    <property type="entry name" value="ACT-like_dom_sf"/>
</dbReference>
<reference evidence="2" key="1">
    <citation type="journal article" date="2018" name="Int. J. Syst. Evol. Microbiol.">
        <title>Jatrophihabitans telluris sp. nov., isolated from sediment soil of lava forest wetlands and the emended description of the genus Jatrophihabitans.</title>
        <authorList>
            <person name="Lee K.C."/>
            <person name="Suh M.K."/>
            <person name="Eom M.K."/>
            <person name="Kim K.K."/>
            <person name="Kim J.S."/>
            <person name="Kim D.S."/>
            <person name="Ko S.H."/>
            <person name="Shin Y.K."/>
            <person name="Lee J.S."/>
        </authorList>
    </citation>
    <scope>NUCLEOTIDE SEQUENCE</scope>
    <source>
        <strain evidence="2">N237</strain>
    </source>
</reference>
<name>A0ABY4R387_9ACTN</name>
<organism evidence="2 3">
    <name type="scientific">Jatrophihabitans telluris</name>
    <dbReference type="NCBI Taxonomy" id="2038343"/>
    <lineage>
        <taxon>Bacteria</taxon>
        <taxon>Bacillati</taxon>
        <taxon>Actinomycetota</taxon>
        <taxon>Actinomycetes</taxon>
        <taxon>Jatrophihabitantales</taxon>
        <taxon>Jatrophihabitantaceae</taxon>
        <taxon>Jatrophihabitans</taxon>
    </lineage>
</organism>
<accession>A0ABY4R387</accession>